<dbReference type="InterPro" id="IPR036375">
    <property type="entry name" value="Hemopexin-like_dom_sf"/>
</dbReference>
<evidence type="ECO:0000259" key="4">
    <source>
        <dbReference type="Pfam" id="PF20220"/>
    </source>
</evidence>
<dbReference type="InterPro" id="IPR018003">
    <property type="entry name" value="Insecticidal_toxin/plasmid_vir"/>
</dbReference>
<dbReference type="Pfam" id="PF20220">
    <property type="entry name" value="ABC_toxin_N"/>
    <property type="match status" value="1"/>
</dbReference>
<reference evidence="5 6" key="1">
    <citation type="submission" date="2020-03" db="EMBL/GenBank/DDBJ databases">
        <title>Whole genome shotgun sequence of Phytohabitans houttuyneae NBRC 108639.</title>
        <authorList>
            <person name="Komaki H."/>
            <person name="Tamura T."/>
        </authorList>
    </citation>
    <scope>NUCLEOTIDE SEQUENCE [LARGE SCALE GENOMIC DNA]</scope>
    <source>
        <strain evidence="5 6">NBRC 108639</strain>
    </source>
</reference>
<comment type="caution">
    <text evidence="5">The sequence shown here is derived from an EMBL/GenBank/DDBJ whole genome shotgun (WGS) entry which is preliminary data.</text>
</comment>
<dbReference type="Pfam" id="PF03538">
    <property type="entry name" value="VRP1"/>
    <property type="match status" value="1"/>
</dbReference>
<dbReference type="Gene3D" id="2.110.10.10">
    <property type="entry name" value="Hemopexin-like domain"/>
    <property type="match status" value="13"/>
</dbReference>
<accession>A0A6V8KAD5</accession>
<dbReference type="EMBL" id="BLPF01000002">
    <property type="protein sequence ID" value="GFJ82192.1"/>
    <property type="molecule type" value="Genomic_DNA"/>
</dbReference>
<dbReference type="SUPFAM" id="SSF50923">
    <property type="entry name" value="Hemopexin-like domain"/>
    <property type="match status" value="8"/>
</dbReference>
<dbReference type="InterPro" id="IPR046839">
    <property type="entry name" value="ABC_toxin_N"/>
</dbReference>
<keyword evidence="6" id="KW-1185">Reference proteome</keyword>
<proteinExistence type="predicted"/>
<feature type="domain" description="Neuraminidase-like" evidence="3">
    <location>
        <begin position="2646"/>
        <end position="2789"/>
    </location>
</feature>
<feature type="domain" description="Tc toxin complex TcA C-terminal TcB-binding" evidence="2">
    <location>
        <begin position="3985"/>
        <end position="4271"/>
    </location>
</feature>
<dbReference type="InterPro" id="IPR040840">
    <property type="entry name" value="TcA_TcB_BD"/>
</dbReference>
<dbReference type="RefSeq" id="WP_173062379.1">
    <property type="nucleotide sequence ID" value="NZ_BAABGO010000016.1"/>
</dbReference>
<dbReference type="Pfam" id="PF18413">
    <property type="entry name" value="Neuraminidase"/>
    <property type="match status" value="1"/>
</dbReference>
<evidence type="ECO:0000259" key="2">
    <source>
        <dbReference type="Pfam" id="PF18276"/>
    </source>
</evidence>
<dbReference type="Pfam" id="PF18276">
    <property type="entry name" value="TcA_TcB_BD"/>
    <property type="match status" value="1"/>
</dbReference>
<gene>
    <name evidence="5" type="ORF">Phou_063720</name>
</gene>
<dbReference type="Pfam" id="PF00045">
    <property type="entry name" value="Hemopexin"/>
    <property type="match status" value="5"/>
</dbReference>
<keyword evidence="1" id="KW-0843">Virulence</keyword>
<organism evidence="5 6">
    <name type="scientific">Phytohabitans houttuyneae</name>
    <dbReference type="NCBI Taxonomy" id="1076126"/>
    <lineage>
        <taxon>Bacteria</taxon>
        <taxon>Bacillati</taxon>
        <taxon>Actinomycetota</taxon>
        <taxon>Actinomycetes</taxon>
        <taxon>Micromonosporales</taxon>
        <taxon>Micromonosporaceae</taxon>
    </lineage>
</organism>
<evidence type="ECO:0000313" key="6">
    <source>
        <dbReference type="Proteomes" id="UP000482800"/>
    </source>
</evidence>
<evidence type="ECO:0000256" key="1">
    <source>
        <dbReference type="ARBA" id="ARBA00023026"/>
    </source>
</evidence>
<dbReference type="InterPro" id="IPR018487">
    <property type="entry name" value="Hemopexin-like_repeat"/>
</dbReference>
<feature type="domain" description="ABC toxin N-terminal" evidence="4">
    <location>
        <begin position="2498"/>
        <end position="2616"/>
    </location>
</feature>
<sequence length="4403" mass="477189">MHRDESLPSHDKVFGELDVPIVDEARSVYSPAAYLADLLQLAEDCATGVPEGAERLGDRRPDLARVLLDARASFTEVPYLDIVNEVLGERVGGGADPFARLAAARYPFLAPFSLAHERLRQCLRELGVDPVELYRRFAPHAHPDVVAREHLGLTAAEVTMVTTALDGGQALREQYNLGGGEAFDALADADRFRRAAGLTQAELRELVYGELGAGERDAAAAFFVHQGGEVVSLDADERRLVLAGGTGSVPVAWFDRASRFIRLARRTGMSFVELDRVLRACAGNRLDLAAVRALAVVSHLRRELDLPVDVVASLVAPIETLGVGDAAPADLFNRVFNVPFAALDGTVLRGPGMPPPDYAGLAELRCTGDILAPVNAEYRRRVGAAVGLAAHDLAAVVTRARERGPAGLFGRTGAGLAELSLLHRVGRLTAALDISVTELFALLDVLDSDPSMKRYTTFPVLVDSGASNAGGDLVLAGAEGPDAGLWLVQTLLAVVRWMRATGLTATDLAGILGGAAGEGAEDRLLLDGLRARFEAIAPAAAVFGSERFGERAAQVIRDVIADAAAGAGRGGSLLRVDPPLREAAARTALAELSAVAANDFLGLGLGDRLAAKAYTNLTLAGYLGEGGAVVVERVPATPAELRLRGDFAAYQDMLFDLVGKLCEGSEQPAFYPSDLASLAGMSEAERTELYDNLVHNGYLTSTGEVLDPGFFATIGNRTAFAVDADLADLADGVHALLLDLAGRSGALAPEDLHGLADAAAAQRVADRLAARHLRDGRLTEEAAALVADPDAALGLDGFTAAENATIAHQLRVILADGRPFRVDPAALTALGFTDDERRRLLAQLVEAGHLTEALGVAPQRLAYFAHAPHAADFGLPGLVDFRVEIFHLLHAAATETVAGTAHITGVLERLATAQHATLVEYLREGLGVPAATVQAICAAVAGDLDRALDVLVEPLLADPAAVADDPYPRRALRRMRGFARFATTVGLDADQVTLAFRDQDLTGKYPEPLALPPGADRIDALLESADGNVYVFHGADVWVYSAATHALLDDRPRSLADLSPALGQLATVDTAFADAAGAEWIVGRDGEGVPHTFVREPGRPRWLRRVHEWGVVANAFDGARRIDAAFVDEGGRTYLFHRDQYVRYAGDDHEYVDEGYPRQIVDWAETERRTAPLPERFRTSLDAAFHGLDGTTYLFAGDSFLPVRDGAGAQPIAGTWGTTANALAGAERVDATYVDGPALYVFAGNQVARYTAGIESAGVRVDDGYPCRIDAHLEHVPAEFDGGVEAAFADDAHVVHLFKDGRTVALDSANPAVVATASRWGHLPPALPEGTVDAALAGVDGHTYLFSGETYIRYSGTDYSTVDLGYPRRIDGDWAGLRRVDAAFVQDGATYLFGAAGLLFDVSIGHRDEDLDAGRLPRDLGQRLLAHGVTVADGAPVTGQDPLWQVTAEDGIALRLLRVDEDRLEVRCDPATEMAFHVRYSTPDYAVPDPGYPRPMSDNWWNLPEDLVEEGAAFARVDAVLTGRDNRTYLFSGGQFLVFDNKRRWWSEPRTLEQHWDSLPFGGVDAAFVGTDGRTYLFHRGRYARYSTADYTRLDDRYPAAVTPFWGKVANNLARTGRVDAVLVLDGEDGARHTYLFSGDQFIRYTGAAAGATADIGYPRALSALSQEPRLGNLRVSLPGVSAAFADRGSVYLFSGDTCHVVSESAHRRYDDLAQDVVGCAYVDDGEVCVEHPGGWYRYSALEGTAVARDPVRPRSLRRVPVSWRTGLDAVLRGVDGNTYLFQGTSCYNADLGREYPLAEEWGRPRNTIFHDSAVDAAFVGTDGRTYVFRDDQFVVYAGDTYLDAEVEGDARPVAEHWGGLTRVALAYVRDGVTHLFEPADATGAIRYVTYSGADYSRPDHDRPRTTDASFWEVPERDRPAGFTMPAAVLASGTSTLLLIGEDCLAHNDAAGTWSAPRPIARIWPGTGRLDALTAAFTGRDGATYFFDGEDFIRHDGRSAAAREPIRARWARTRNNFLTRTGEDIVDAALVHRGVTFLFSGDQYVRYSGPDYRYADPGYPKQIVGNIRSEEAFAALPAEVEDDLAERFAAGGRAMVDAAVADERTVYLFVGRTCHAVSGELAAAYDIARLGQARNNVAERGRVDAALVLGEHTYLFSGDQYVRYTGGDYGRADDAHPRTIAAGLPGELGVPALPEAFHDGIDAAFETGDGRTILFAGEQVVSIKDGAVTPGSIEGWGTVQNDFRAERAGLDAAFVAATGELYAFAGSQYVRYAPLALDTVEPGYPRRIEDSWGDLPDGFEQRVDGAFRFAGRTYLARGDEYVRYSGDGYSAVDGTYPQPFRHRWTDAADYRLSDLRTIARFAELARTHPDSDGGLATFLLPDPRVVADPYRHLADLFGWDAGELKWCRRNSRLFTGVGEGGPDGADGDRLELEFLAALSDVFALAARLGTPPSQVHAALWSPLHRDGDAGAAADALHTLLARRTGAERWPALARRLHDELNLRKRDVLVAAVLGDSGETSRDLFVRHLLDVDMGARGTTSRIREAIAAAQLFIHRYLLGLELAGGDEETRQRVKQWWGWMRNYRVWEANRRAFLYPENVLRPELRPTKTNAFHALEDELLRGEITAEGVENAYRRYLDEYTEVSRLAIAGGYVYTKDQLPDGPRRLVLFGRTRTAPRRYYHRRAEFADRAKLSASWEPWQPVDVRIDADHVHPVHAFGRVFVFWAVPEPVTEDDPNTTSVVARSAPDGQVISGRGRAQRIRIHYSFQNLNQQWVPAQTLGTGVREEGTISGATLLLLPRMKTADQMSIVVSCAYTVTAKGEGAAEPTTRTGNALFELNPELYAEDLLATGDAATETAALVAEATALEADRTEAAAERVARIFVDPVGEGDVVRFDAPAGSDLWFSVDHKGGSFLCRAAAVEPLELVTTALAPNGERLPDRPAVDAAVELPSGDRYFFDNTANTYLHIGPPPAAGEALVTGGGPIAPRWGRVPSPLTAAGTVDSVLFRGDQTFVFSGETYVRFTGVPFGDPDAGYPRPLRDNPDTLPRWERLDVAFTAPNGVEYFLDNTGDRLVTSTDLAAAAAAAAAAEAEGKTPEPVTTRSVAAGLWPRSGKPEQFGTVDAAVVTEKATYLISGQWYVRFWRRTGGGGGSSQQRKVLPLAPNNDDLPTDFTISAGVWRDGRMYYFGDGEDFYEIDRAGNRVTRPTYGTTALAQTQDVDAAWATADHLYLTTGAQYVRYTLDGGTVPYFVDPGYPEDLPVAVEAAFRRDSTVYLFAGDGYTHLGIDQEPADMGELRAAAGAWGDLPGADLPPFDAALTTATDLYLFHGGGYVRYPKTVGVNRPYEHAALPFEMIRLTTGTASTLNRRLLAGGLPALLALSTQETDEVTVTTDETATSAIRVRPELVDANRLPTGSHLDFGNANGLYYWEIFFHAPLLIAQALNGAQRFEDARRWYEYVFDPTNPGSYWRFLPFLAVDPRALAAALDHDLDRLSDVDLPAGGVATALGPVVDALRALAPALAQNRDPATERERLALATVTGRQPREQVDTAVAALVALADLTAAQRDALAALQEHLVLLAELVRQLDLAADRDALLKVYRDNPFDPYAVADLRPVAYRRAVVMGYVDNLLDWADLLFRQYTPESVDEARMLYMLAHDLLGERPERLGTQLRPPSESFAELAAGGDLDLVGFFTAGGTMTTGGGSVHAGVANAYFQIPENTLFEEYWTRIEDRLRKIRQSLDIMGIGQPLPLFAPPIDPLALVRGAAAGNGLDLAAASTPPAVPHYRFAFTHRRAQELVDKLRQFGSDLLGVLERASAEELSLLQGRQEREIRALTRDVKQAQISVAEQNHAELTVSLAEARARSTHYENLIATGMTQLEHAQLDNMSSAVDAHLAASVLKVAAGISYAVPQFYVGPFIIGTDTGGRQLGDSIDKASEVSESLGEMFSMLGEVLGIQAQHARTAEDWELQLATAQSDAAELGHRITGAVEQVRIARQEAEILEREIAHGEAVATFLKDKFTNAELYGWMAASLSGLYFQAYHLAYEMARAAEQAYRFERGLTAGEATTFIRPAHWQSRRNGLLAGDGLWLDLERLGKAHLDAGGRGLEITRQVSLRALDPIALLRLRDGGRCEFALTEALFDHDFPGHYRRQLRTVTVTFADADGQPLGVNAMLTQLAHKTVLEADPQAVRHLLDPQGAPPASVRGDLRAGQQIALSQPDGGRENNGLFDARFDDDRYLPFEGTGAVSRWSLDHHGRPVRGLFDVVFTVKYTAEQGGEAFANAVRSMLRPRPAARLFDLARDFPQEWSAFLSDGDGRLVLPLTAEMFPDLASQQVTGVYATYERADGTGTRLLLGGDPAMALPEGQLLPTPGRTLASPGWMFTVDGPKEDLRNVGLALTYQARTL</sequence>
<name>A0A6V8KAD5_9ACTN</name>
<dbReference type="InterPro" id="IPR041079">
    <property type="entry name" value="Neuraminidase-like"/>
</dbReference>
<reference evidence="5 6" key="2">
    <citation type="submission" date="2020-03" db="EMBL/GenBank/DDBJ databases">
        <authorList>
            <person name="Ichikawa N."/>
            <person name="Kimura A."/>
            <person name="Kitahashi Y."/>
            <person name="Uohara A."/>
        </authorList>
    </citation>
    <scope>NUCLEOTIDE SEQUENCE [LARGE SCALE GENOMIC DNA]</scope>
    <source>
        <strain evidence="5 6">NBRC 108639</strain>
    </source>
</reference>
<protein>
    <recommendedName>
        <fullName evidence="7">Hemopexin</fullName>
    </recommendedName>
</protein>
<evidence type="ECO:0000313" key="5">
    <source>
        <dbReference type="EMBL" id="GFJ82192.1"/>
    </source>
</evidence>
<dbReference type="Proteomes" id="UP000482800">
    <property type="component" value="Unassembled WGS sequence"/>
</dbReference>
<dbReference type="PROSITE" id="PS51642">
    <property type="entry name" value="HEMOPEXIN_2"/>
    <property type="match status" value="11"/>
</dbReference>
<evidence type="ECO:0008006" key="7">
    <source>
        <dbReference type="Google" id="ProtNLM"/>
    </source>
</evidence>
<dbReference type="SMART" id="SM00120">
    <property type="entry name" value="HX"/>
    <property type="match status" value="20"/>
</dbReference>
<evidence type="ECO:0000259" key="3">
    <source>
        <dbReference type="Pfam" id="PF18413"/>
    </source>
</evidence>